<keyword evidence="3" id="KW-0805">Transcription regulation</keyword>
<accession>A0AAN9FAJ5</accession>
<evidence type="ECO:0000256" key="4">
    <source>
        <dbReference type="ARBA" id="ARBA00023125"/>
    </source>
</evidence>
<dbReference type="Proteomes" id="UP001372338">
    <property type="component" value="Unassembled WGS sequence"/>
</dbReference>
<evidence type="ECO:0000256" key="3">
    <source>
        <dbReference type="ARBA" id="ARBA00023015"/>
    </source>
</evidence>
<keyword evidence="6" id="KW-0539">Nucleus</keyword>
<name>A0AAN9FAJ5_CROPI</name>
<protein>
    <submittedName>
        <fullName evidence="8">Uncharacterized protein</fullName>
    </submittedName>
</protein>
<evidence type="ECO:0000256" key="6">
    <source>
        <dbReference type="ARBA" id="ARBA00023242"/>
    </source>
</evidence>
<dbReference type="GO" id="GO:0042796">
    <property type="term" value="P:snRNA transcription by RNA polymerase III"/>
    <property type="evidence" value="ECO:0007669"/>
    <property type="project" value="TreeGrafter"/>
</dbReference>
<keyword evidence="5" id="KW-0804">Transcription</keyword>
<dbReference type="GO" id="GO:0003681">
    <property type="term" value="F:bent DNA binding"/>
    <property type="evidence" value="ECO:0007669"/>
    <property type="project" value="TreeGrafter"/>
</dbReference>
<dbReference type="GO" id="GO:0001006">
    <property type="term" value="F:RNA polymerase III type 3 promoter sequence-specific DNA binding"/>
    <property type="evidence" value="ECO:0007669"/>
    <property type="project" value="TreeGrafter"/>
</dbReference>
<reference evidence="8 9" key="1">
    <citation type="submission" date="2024-01" db="EMBL/GenBank/DDBJ databases">
        <title>The genomes of 5 underutilized Papilionoideae crops provide insights into root nodulation and disease resistanc.</title>
        <authorList>
            <person name="Yuan L."/>
        </authorList>
    </citation>
    <scope>NUCLEOTIDE SEQUENCE [LARGE SCALE GENOMIC DNA]</scope>
    <source>
        <strain evidence="8">ZHUSHIDOU_FW_LH</strain>
        <tissue evidence="8">Leaf</tissue>
    </source>
</reference>
<dbReference type="EMBL" id="JAYWIO010000004">
    <property type="protein sequence ID" value="KAK7270450.1"/>
    <property type="molecule type" value="Genomic_DNA"/>
</dbReference>
<sequence>MVGPSTTPNHFQSSLLHELLDLDPLSCEDASQSCSSNHDHHDLEVNELKVFTDDELMDMALTQVFLGRDENNNNENHPPLSHQSNNAPKSHENNPKRKRKGRGTSNSVLQGGCLEKVEQVVKLKHRQEEDKATVRLNSFNPVGKITESVVKSTNIERMRSLRSTSSTRKVNPVGLLEHIPVLHPEVVLFVEVYHNVRKCLKTQELLVLGGQTLTALRDKINCSIDQVMQKAGQNDPSGYFLIEDVFYNDLRDPSAIDYSRPILDWLQNSKEEAQKKWEYIMNGEIQQKQKGIMGEVSVPHLPHFTSVEMHKMHFCDLRFRLGAGYLYCHQGDCNHTLVIRDMRLLHPNDVQNRAAYPIITFQLKLRFQKCSVCKIFRATKVTVDDKWTPENPCFFCDECFALLHLDEDGSPLYTEFTEYDYNHD</sequence>
<evidence type="ECO:0000256" key="5">
    <source>
        <dbReference type="ARBA" id="ARBA00023163"/>
    </source>
</evidence>
<dbReference type="InterPro" id="IPR022042">
    <property type="entry name" value="snRNA-activating_su3"/>
</dbReference>
<comment type="similarity">
    <text evidence="2">Belongs to the SNAPC3/SRD2 family.</text>
</comment>
<dbReference type="Pfam" id="PF12251">
    <property type="entry name" value="SNAPC3"/>
    <property type="match status" value="1"/>
</dbReference>
<dbReference type="PANTHER" id="PTHR13421:SF16">
    <property type="entry name" value="SNRNA-ACTIVATING PROTEIN COMPLEX SUBUNIT 3"/>
    <property type="match status" value="1"/>
</dbReference>
<evidence type="ECO:0000313" key="8">
    <source>
        <dbReference type="EMBL" id="KAK7270450.1"/>
    </source>
</evidence>
<dbReference type="PANTHER" id="PTHR13421">
    <property type="entry name" value="SNRNA-ACTIVATING PROTEIN COMPLEX SUBUNIT 3"/>
    <property type="match status" value="1"/>
</dbReference>
<feature type="compositionally biased region" description="Polar residues" evidence="7">
    <location>
        <begin position="73"/>
        <end position="88"/>
    </location>
</feature>
<dbReference type="GO" id="GO:0001046">
    <property type="term" value="F:core promoter sequence-specific DNA binding"/>
    <property type="evidence" value="ECO:0007669"/>
    <property type="project" value="TreeGrafter"/>
</dbReference>
<keyword evidence="4" id="KW-0238">DNA-binding</keyword>
<comment type="subcellular location">
    <subcellularLocation>
        <location evidence="1">Nucleus</location>
    </subcellularLocation>
</comment>
<evidence type="ECO:0000256" key="2">
    <source>
        <dbReference type="ARBA" id="ARBA00010410"/>
    </source>
</evidence>
<proteinExistence type="inferred from homology"/>
<feature type="region of interest" description="Disordered" evidence="7">
    <location>
        <begin position="69"/>
        <end position="109"/>
    </location>
</feature>
<dbReference type="GO" id="GO:0019185">
    <property type="term" value="C:snRNA-activating protein complex"/>
    <property type="evidence" value="ECO:0007669"/>
    <property type="project" value="TreeGrafter"/>
</dbReference>
<gene>
    <name evidence="8" type="ORF">RIF29_23598</name>
</gene>
<keyword evidence="9" id="KW-1185">Reference proteome</keyword>
<evidence type="ECO:0000256" key="7">
    <source>
        <dbReference type="SAM" id="MobiDB-lite"/>
    </source>
</evidence>
<comment type="caution">
    <text evidence="8">The sequence shown here is derived from an EMBL/GenBank/DDBJ whole genome shotgun (WGS) entry which is preliminary data.</text>
</comment>
<evidence type="ECO:0000256" key="1">
    <source>
        <dbReference type="ARBA" id="ARBA00004123"/>
    </source>
</evidence>
<dbReference type="GO" id="GO:0005634">
    <property type="term" value="C:nucleus"/>
    <property type="evidence" value="ECO:0007669"/>
    <property type="project" value="UniProtKB-SubCell"/>
</dbReference>
<organism evidence="8 9">
    <name type="scientific">Crotalaria pallida</name>
    <name type="common">Smooth rattlebox</name>
    <name type="synonym">Crotalaria striata</name>
    <dbReference type="NCBI Taxonomy" id="3830"/>
    <lineage>
        <taxon>Eukaryota</taxon>
        <taxon>Viridiplantae</taxon>
        <taxon>Streptophyta</taxon>
        <taxon>Embryophyta</taxon>
        <taxon>Tracheophyta</taxon>
        <taxon>Spermatophyta</taxon>
        <taxon>Magnoliopsida</taxon>
        <taxon>eudicotyledons</taxon>
        <taxon>Gunneridae</taxon>
        <taxon>Pentapetalae</taxon>
        <taxon>rosids</taxon>
        <taxon>fabids</taxon>
        <taxon>Fabales</taxon>
        <taxon>Fabaceae</taxon>
        <taxon>Papilionoideae</taxon>
        <taxon>50 kb inversion clade</taxon>
        <taxon>genistoids sensu lato</taxon>
        <taxon>core genistoids</taxon>
        <taxon>Crotalarieae</taxon>
        <taxon>Crotalaria</taxon>
    </lineage>
</organism>
<evidence type="ECO:0000313" key="9">
    <source>
        <dbReference type="Proteomes" id="UP001372338"/>
    </source>
</evidence>
<dbReference type="GO" id="GO:0000978">
    <property type="term" value="F:RNA polymerase II cis-regulatory region sequence-specific DNA binding"/>
    <property type="evidence" value="ECO:0007669"/>
    <property type="project" value="TreeGrafter"/>
</dbReference>
<dbReference type="AlphaFoldDB" id="A0AAN9FAJ5"/>
<dbReference type="GO" id="GO:0042795">
    <property type="term" value="P:snRNA transcription by RNA polymerase II"/>
    <property type="evidence" value="ECO:0007669"/>
    <property type="project" value="TreeGrafter"/>
</dbReference>